<sequence length="217" mass="25478">MILLLLSSTFNFNIISKFKKLNLISHINILGLNEKEKNILEKNLEIFINKNIFLISREEVDERIKINSFLDNYNIVKVFPSKLLVNVKKTEFVGKTILDGEKFYIGKNGKLTKTLLVEKEYNLPQVFGSFEVNEFLKLQKILNTNDFDLGKIKKYYYYKSNRWDIENNDDVVLMLPSYNIEKSLKNYKSLLKTNKIVPGNLIDLRMKNKIILSNAKR</sequence>
<dbReference type="GO" id="GO:0051301">
    <property type="term" value="P:cell division"/>
    <property type="evidence" value="ECO:0007669"/>
    <property type="project" value="UniProtKB-KW"/>
</dbReference>
<evidence type="ECO:0000256" key="4">
    <source>
        <dbReference type="ARBA" id="ARBA00022989"/>
    </source>
</evidence>
<accession>A0A382K7D6</accession>
<proteinExistence type="predicted"/>
<evidence type="ECO:0000256" key="5">
    <source>
        <dbReference type="ARBA" id="ARBA00023306"/>
    </source>
</evidence>
<dbReference type="Pfam" id="PF03799">
    <property type="entry name" value="FtsQ_DivIB_C"/>
    <property type="match status" value="1"/>
</dbReference>
<reference evidence="7" key="1">
    <citation type="submission" date="2018-05" db="EMBL/GenBank/DDBJ databases">
        <authorList>
            <person name="Lanie J.A."/>
            <person name="Ng W.-L."/>
            <person name="Kazmierczak K.M."/>
            <person name="Andrzejewski T.M."/>
            <person name="Davidsen T.M."/>
            <person name="Wayne K.J."/>
            <person name="Tettelin H."/>
            <person name="Glass J.I."/>
            <person name="Rusch D."/>
            <person name="Podicherti R."/>
            <person name="Tsui H.-C.T."/>
            <person name="Winkler M.E."/>
        </authorList>
    </citation>
    <scope>NUCLEOTIDE SEQUENCE</scope>
</reference>
<keyword evidence="4" id="KW-1133">Transmembrane helix</keyword>
<keyword evidence="5" id="KW-0131">Cell cycle</keyword>
<keyword evidence="3" id="KW-0812">Transmembrane</keyword>
<name>A0A382K7D6_9ZZZZ</name>
<evidence type="ECO:0000259" key="6">
    <source>
        <dbReference type="Pfam" id="PF03799"/>
    </source>
</evidence>
<gene>
    <name evidence="7" type="ORF">METZ01_LOCUS272790</name>
</gene>
<protein>
    <recommendedName>
        <fullName evidence="6">Cell division protein FtsQ/DivIB C-terminal domain-containing protein</fullName>
    </recommendedName>
</protein>
<dbReference type="EMBL" id="UINC01078652">
    <property type="protein sequence ID" value="SVC19936.1"/>
    <property type="molecule type" value="Genomic_DNA"/>
</dbReference>
<evidence type="ECO:0000256" key="1">
    <source>
        <dbReference type="ARBA" id="ARBA00022475"/>
    </source>
</evidence>
<dbReference type="AlphaFoldDB" id="A0A382K7D6"/>
<dbReference type="InterPro" id="IPR005548">
    <property type="entry name" value="Cell_div_FtsQ/DivIB_C"/>
</dbReference>
<keyword evidence="1" id="KW-1003">Cell membrane</keyword>
<dbReference type="PANTHER" id="PTHR37820">
    <property type="entry name" value="CELL DIVISION PROTEIN DIVIB"/>
    <property type="match status" value="1"/>
</dbReference>
<organism evidence="7">
    <name type="scientific">marine metagenome</name>
    <dbReference type="NCBI Taxonomy" id="408172"/>
    <lineage>
        <taxon>unclassified sequences</taxon>
        <taxon>metagenomes</taxon>
        <taxon>ecological metagenomes</taxon>
    </lineage>
</organism>
<keyword evidence="2" id="KW-0132">Cell division</keyword>
<dbReference type="GO" id="GO:0005886">
    <property type="term" value="C:plasma membrane"/>
    <property type="evidence" value="ECO:0007669"/>
    <property type="project" value="TreeGrafter"/>
</dbReference>
<dbReference type="PANTHER" id="PTHR37820:SF1">
    <property type="entry name" value="CELL DIVISION PROTEIN FTSQ"/>
    <property type="match status" value="1"/>
</dbReference>
<evidence type="ECO:0000256" key="2">
    <source>
        <dbReference type="ARBA" id="ARBA00022618"/>
    </source>
</evidence>
<dbReference type="InterPro" id="IPR050487">
    <property type="entry name" value="FtsQ_DivIB"/>
</dbReference>
<evidence type="ECO:0000313" key="7">
    <source>
        <dbReference type="EMBL" id="SVC19936.1"/>
    </source>
</evidence>
<evidence type="ECO:0000256" key="3">
    <source>
        <dbReference type="ARBA" id="ARBA00022692"/>
    </source>
</evidence>
<keyword evidence="4" id="KW-0472">Membrane</keyword>
<feature type="domain" description="Cell division protein FtsQ/DivIB C-terminal" evidence="6">
    <location>
        <begin position="100"/>
        <end position="205"/>
    </location>
</feature>